<evidence type="ECO:0000256" key="2">
    <source>
        <dbReference type="SAM" id="MobiDB-lite"/>
    </source>
</evidence>
<protein>
    <submittedName>
        <fullName evidence="4">Clavaminate synthase-like protein</fullName>
    </submittedName>
</protein>
<dbReference type="InterPro" id="IPR041667">
    <property type="entry name" value="Cupin_8"/>
</dbReference>
<feature type="compositionally biased region" description="Basic and acidic residues" evidence="2">
    <location>
        <begin position="479"/>
        <end position="488"/>
    </location>
</feature>
<dbReference type="Proteomes" id="UP000193067">
    <property type="component" value="Unassembled WGS sequence"/>
</dbReference>
<dbReference type="PROSITE" id="PS51184">
    <property type="entry name" value="JMJC"/>
    <property type="match status" value="1"/>
</dbReference>
<evidence type="ECO:0000313" key="5">
    <source>
        <dbReference type="Proteomes" id="UP000193067"/>
    </source>
</evidence>
<feature type="compositionally biased region" description="Acidic residues" evidence="2">
    <location>
        <begin position="302"/>
        <end position="320"/>
    </location>
</feature>
<feature type="compositionally biased region" description="Polar residues" evidence="2">
    <location>
        <begin position="359"/>
        <end position="368"/>
    </location>
</feature>
<dbReference type="Gene3D" id="2.60.120.10">
    <property type="entry name" value="Jelly Rolls"/>
    <property type="match status" value="1"/>
</dbReference>
<dbReference type="PANTHER" id="PTHR12461:SF100">
    <property type="entry name" value="JMJC DOMAIN-CONTAINING PROTEIN 4"/>
    <property type="match status" value="1"/>
</dbReference>
<feature type="region of interest" description="Disordered" evidence="2">
    <location>
        <begin position="476"/>
        <end position="509"/>
    </location>
</feature>
<dbReference type="STRING" id="1353009.A0A1Y2ID46"/>
<keyword evidence="5" id="KW-1185">Reference proteome</keyword>
<dbReference type="InterPro" id="IPR014710">
    <property type="entry name" value="RmlC-like_jellyroll"/>
</dbReference>
<accession>A0A1Y2ID46</accession>
<feature type="compositionally biased region" description="Basic and acidic residues" evidence="2">
    <location>
        <begin position="321"/>
        <end position="339"/>
    </location>
</feature>
<sequence>MPKHLQLERISPDTSAEKFFSEYVSQRKPVIVSGLLDDASFQGRKWTNLDYLAQKAGDVEVMVEPIHPTANQYGTDVERISVTFRDFIASLRKKEGPYPYLTTQYSDDEPDAETIFPPPTNALRDEFPIVPRIMGNLFLQQVNLWLGKSKDGSSSGLHHDFHDNMYCLLKGRKRFVLFPPKEVGNLYPYGVLDTLHPNGLIAYEDIPVRADGLSQRAAAKARVQALERKIHALKAKGKGKAKAPSKDLKRLMDAHDAALDELAELALDEDGIGEEDDFDTLMGGLDDLDNVDAGGAGLSGHDEDDEEDGEGGVSDEDEWEEWKGIGHTDDESEPSNHEGADEDNESDEDEEAPLGEQATRPTEPSSFSRIPTAHLHRYLGIATTAALPPSFSTSDFPGLTKTTDPYVVELSEGEMLYLPASWWHEVTSTSVGDSEDGNDVHMAFNYWFYPPDALDNFESPYRDTLVWDFLQAKAAAEQGSREVEEQSCPRKRARESMDTGGEGSKKARR</sequence>
<dbReference type="PANTHER" id="PTHR12461">
    <property type="entry name" value="HYPOXIA-INDUCIBLE FACTOR 1 ALPHA INHIBITOR-RELATED"/>
    <property type="match status" value="1"/>
</dbReference>
<organism evidence="4 5">
    <name type="scientific">Trametes coccinea (strain BRFM310)</name>
    <name type="common">Pycnoporus coccineus</name>
    <dbReference type="NCBI Taxonomy" id="1353009"/>
    <lineage>
        <taxon>Eukaryota</taxon>
        <taxon>Fungi</taxon>
        <taxon>Dikarya</taxon>
        <taxon>Basidiomycota</taxon>
        <taxon>Agaricomycotina</taxon>
        <taxon>Agaricomycetes</taxon>
        <taxon>Polyporales</taxon>
        <taxon>Polyporaceae</taxon>
        <taxon>Trametes</taxon>
    </lineage>
</organism>
<evidence type="ECO:0000313" key="4">
    <source>
        <dbReference type="EMBL" id="OSC98320.1"/>
    </source>
</evidence>
<dbReference type="OrthoDB" id="415358at2759"/>
<gene>
    <name evidence="4" type="ORF">PYCCODRAFT_1375377</name>
</gene>
<evidence type="ECO:0000259" key="3">
    <source>
        <dbReference type="PROSITE" id="PS51184"/>
    </source>
</evidence>
<feature type="domain" description="JmjC" evidence="3">
    <location>
        <begin position="119"/>
        <end position="465"/>
    </location>
</feature>
<reference evidence="4 5" key="1">
    <citation type="journal article" date="2015" name="Biotechnol. Biofuels">
        <title>Enhanced degradation of softwood versus hardwood by the white-rot fungus Pycnoporus coccineus.</title>
        <authorList>
            <person name="Couturier M."/>
            <person name="Navarro D."/>
            <person name="Chevret D."/>
            <person name="Henrissat B."/>
            <person name="Piumi F."/>
            <person name="Ruiz-Duenas F.J."/>
            <person name="Martinez A.T."/>
            <person name="Grigoriev I.V."/>
            <person name="Riley R."/>
            <person name="Lipzen A."/>
            <person name="Berrin J.G."/>
            <person name="Master E.R."/>
            <person name="Rosso M.N."/>
        </authorList>
    </citation>
    <scope>NUCLEOTIDE SEQUENCE [LARGE SCALE GENOMIC DNA]</scope>
    <source>
        <strain evidence="4 5">BRFM310</strain>
    </source>
</reference>
<evidence type="ECO:0000256" key="1">
    <source>
        <dbReference type="SAM" id="Coils"/>
    </source>
</evidence>
<name>A0A1Y2ID46_TRAC3</name>
<feature type="coiled-coil region" evidence="1">
    <location>
        <begin position="216"/>
        <end position="268"/>
    </location>
</feature>
<feature type="compositionally biased region" description="Acidic residues" evidence="2">
    <location>
        <begin position="340"/>
        <end position="353"/>
    </location>
</feature>
<dbReference type="AlphaFoldDB" id="A0A1Y2ID46"/>
<dbReference type="Gene3D" id="2.60.120.650">
    <property type="entry name" value="Cupin"/>
    <property type="match status" value="1"/>
</dbReference>
<dbReference type="EMBL" id="KZ084139">
    <property type="protein sequence ID" value="OSC98320.1"/>
    <property type="molecule type" value="Genomic_DNA"/>
</dbReference>
<keyword evidence="1" id="KW-0175">Coiled coil</keyword>
<dbReference type="Pfam" id="PF13621">
    <property type="entry name" value="Cupin_8"/>
    <property type="match status" value="1"/>
</dbReference>
<feature type="region of interest" description="Disordered" evidence="2">
    <location>
        <begin position="277"/>
        <end position="368"/>
    </location>
</feature>
<dbReference type="InterPro" id="IPR003347">
    <property type="entry name" value="JmjC_dom"/>
</dbReference>
<proteinExistence type="predicted"/>
<dbReference type="SUPFAM" id="SSF51197">
    <property type="entry name" value="Clavaminate synthase-like"/>
    <property type="match status" value="1"/>
</dbReference>